<reference evidence="2" key="2">
    <citation type="submission" date="2020-09" db="EMBL/GenBank/DDBJ databases">
        <authorList>
            <person name="Sun Q."/>
            <person name="Ohkuma M."/>
        </authorList>
    </citation>
    <scope>NUCLEOTIDE SEQUENCE</scope>
    <source>
        <strain evidence="2">JCM 19831</strain>
    </source>
</reference>
<dbReference type="GO" id="GO:0016747">
    <property type="term" value="F:acyltransferase activity, transferring groups other than amino-acyl groups"/>
    <property type="evidence" value="ECO:0007669"/>
    <property type="project" value="InterPro"/>
</dbReference>
<dbReference type="SUPFAM" id="SSF55729">
    <property type="entry name" value="Acyl-CoA N-acyltransferases (Nat)"/>
    <property type="match status" value="1"/>
</dbReference>
<sequence length="133" mass="14408">MTLSYEWRGDFGDPEVAALHAGSFGPGGRDAWRERLERHALGWVCARDDGELVGFVVVAWDGGAHAFVLDTMVAPQARRQGIGARLVACATEQAEAAGCDWLHVDFEPHLRDFYLKAGGFAPTDAGVRSLRAP</sequence>
<name>A0A917TFB8_9ACTN</name>
<dbReference type="Pfam" id="PF00583">
    <property type="entry name" value="Acetyltransf_1"/>
    <property type="match status" value="1"/>
</dbReference>
<evidence type="ECO:0000313" key="3">
    <source>
        <dbReference type="Proteomes" id="UP000642070"/>
    </source>
</evidence>
<accession>A0A917TFB8</accession>
<proteinExistence type="predicted"/>
<keyword evidence="3" id="KW-1185">Reference proteome</keyword>
<evidence type="ECO:0000259" key="1">
    <source>
        <dbReference type="PROSITE" id="PS51186"/>
    </source>
</evidence>
<dbReference type="Proteomes" id="UP000642070">
    <property type="component" value="Unassembled WGS sequence"/>
</dbReference>
<dbReference type="PROSITE" id="PS51186">
    <property type="entry name" value="GNAT"/>
    <property type="match status" value="1"/>
</dbReference>
<gene>
    <name evidence="2" type="ORF">GCM10007977_023270</name>
</gene>
<feature type="domain" description="N-acetyltransferase" evidence="1">
    <location>
        <begin position="1"/>
        <end position="133"/>
    </location>
</feature>
<evidence type="ECO:0000313" key="2">
    <source>
        <dbReference type="EMBL" id="GGM21513.1"/>
    </source>
</evidence>
<dbReference type="InterPro" id="IPR000182">
    <property type="entry name" value="GNAT_dom"/>
</dbReference>
<dbReference type="Gene3D" id="3.40.630.30">
    <property type="match status" value="1"/>
</dbReference>
<dbReference type="EMBL" id="BMPI01000009">
    <property type="protein sequence ID" value="GGM21513.1"/>
    <property type="molecule type" value="Genomic_DNA"/>
</dbReference>
<dbReference type="AlphaFoldDB" id="A0A917TFB8"/>
<comment type="caution">
    <text evidence="2">The sequence shown here is derived from an EMBL/GenBank/DDBJ whole genome shotgun (WGS) entry which is preliminary data.</text>
</comment>
<reference evidence="2" key="1">
    <citation type="journal article" date="2014" name="Int. J. Syst. Evol. Microbiol.">
        <title>Complete genome sequence of Corynebacterium casei LMG S-19264T (=DSM 44701T), isolated from a smear-ripened cheese.</title>
        <authorList>
            <consortium name="US DOE Joint Genome Institute (JGI-PGF)"/>
            <person name="Walter F."/>
            <person name="Albersmeier A."/>
            <person name="Kalinowski J."/>
            <person name="Ruckert C."/>
        </authorList>
    </citation>
    <scope>NUCLEOTIDE SEQUENCE</scope>
    <source>
        <strain evidence="2">JCM 19831</strain>
    </source>
</reference>
<organism evidence="2 3">
    <name type="scientific">Dactylosporangium sucinum</name>
    <dbReference type="NCBI Taxonomy" id="1424081"/>
    <lineage>
        <taxon>Bacteria</taxon>
        <taxon>Bacillati</taxon>
        <taxon>Actinomycetota</taxon>
        <taxon>Actinomycetes</taxon>
        <taxon>Micromonosporales</taxon>
        <taxon>Micromonosporaceae</taxon>
        <taxon>Dactylosporangium</taxon>
    </lineage>
</organism>
<dbReference type="RefSeq" id="WP_190249779.1">
    <property type="nucleotide sequence ID" value="NZ_BMPI01000009.1"/>
</dbReference>
<dbReference type="InterPro" id="IPR016181">
    <property type="entry name" value="Acyl_CoA_acyltransferase"/>
</dbReference>
<dbReference type="CDD" id="cd04301">
    <property type="entry name" value="NAT_SF"/>
    <property type="match status" value="1"/>
</dbReference>
<protein>
    <submittedName>
        <fullName evidence="2">N-acetyltransferase</fullName>
    </submittedName>
</protein>